<reference evidence="8" key="2">
    <citation type="journal article" date="2019" name="Int. J. Syst. Evol. Microbiol.">
        <title>The Global Catalogue of Microorganisms (GCM) 10K type strain sequencing project: providing services to taxonomists for standard genome sequencing and annotation.</title>
        <authorList>
            <consortium name="The Broad Institute Genomics Platform"/>
            <consortium name="The Broad Institute Genome Sequencing Center for Infectious Disease"/>
            <person name="Wu L."/>
            <person name="Ma J."/>
        </authorList>
    </citation>
    <scope>NUCLEOTIDE SEQUENCE [LARGE SCALE GENOMIC DNA]</scope>
    <source>
        <strain evidence="8">NBRC 107715</strain>
    </source>
</reference>
<evidence type="ECO:0000256" key="1">
    <source>
        <dbReference type="ARBA" id="ARBA00023015"/>
    </source>
</evidence>
<dbReference type="AlphaFoldDB" id="A0A512J4U8"/>
<evidence type="ECO:0000313" key="8">
    <source>
        <dbReference type="Proteomes" id="UP001156856"/>
    </source>
</evidence>
<dbReference type="PROSITE" id="PS50943">
    <property type="entry name" value="HTH_CROC1"/>
    <property type="match status" value="1"/>
</dbReference>
<keyword evidence="3" id="KW-0804">Transcription</keyword>
<evidence type="ECO:0000256" key="2">
    <source>
        <dbReference type="ARBA" id="ARBA00023125"/>
    </source>
</evidence>
<reference evidence="5 7" key="3">
    <citation type="submission" date="2019-07" db="EMBL/GenBank/DDBJ databases">
        <title>Whole genome shotgun sequence of Methylobacterium oxalidis NBRC 107715.</title>
        <authorList>
            <person name="Hosoyama A."/>
            <person name="Uohara A."/>
            <person name="Ohji S."/>
            <person name="Ichikawa N."/>
        </authorList>
    </citation>
    <scope>NUCLEOTIDE SEQUENCE [LARGE SCALE GENOMIC DNA]</scope>
    <source>
        <strain evidence="5 7">NBRC 107715</strain>
    </source>
</reference>
<dbReference type="EMBL" id="BJZU01000056">
    <property type="protein sequence ID" value="GEP04952.1"/>
    <property type="molecule type" value="Genomic_DNA"/>
</dbReference>
<dbReference type="InterPro" id="IPR001387">
    <property type="entry name" value="Cro/C1-type_HTH"/>
</dbReference>
<protein>
    <recommendedName>
        <fullName evidence="4">HTH cro/C1-type domain-containing protein</fullName>
    </recommendedName>
</protein>
<reference evidence="6" key="4">
    <citation type="submission" date="2023-01" db="EMBL/GenBank/DDBJ databases">
        <title>Draft genome sequence of Methylobacterium oxalidis strain NBRC 107715.</title>
        <authorList>
            <person name="Sun Q."/>
            <person name="Mori K."/>
        </authorList>
    </citation>
    <scope>NUCLEOTIDE SEQUENCE</scope>
    <source>
        <strain evidence="6">NBRC 107715</strain>
    </source>
</reference>
<dbReference type="SMART" id="SM00530">
    <property type="entry name" value="HTH_XRE"/>
    <property type="match status" value="1"/>
</dbReference>
<evidence type="ECO:0000313" key="7">
    <source>
        <dbReference type="Proteomes" id="UP000321960"/>
    </source>
</evidence>
<comment type="caution">
    <text evidence="5">The sequence shown here is derived from an EMBL/GenBank/DDBJ whole genome shotgun (WGS) entry which is preliminary data.</text>
</comment>
<keyword evidence="2" id="KW-0238">DNA-binding</keyword>
<name>A0A512J4U8_9HYPH</name>
<dbReference type="InterPro" id="IPR052359">
    <property type="entry name" value="HTH-type_reg/antitoxin"/>
</dbReference>
<organism evidence="5 7">
    <name type="scientific">Methylobacterium oxalidis</name>
    <dbReference type="NCBI Taxonomy" id="944322"/>
    <lineage>
        <taxon>Bacteria</taxon>
        <taxon>Pseudomonadati</taxon>
        <taxon>Pseudomonadota</taxon>
        <taxon>Alphaproteobacteria</taxon>
        <taxon>Hyphomicrobiales</taxon>
        <taxon>Methylobacteriaceae</taxon>
        <taxon>Methylobacterium</taxon>
    </lineage>
</organism>
<feature type="domain" description="HTH cro/C1-type" evidence="4">
    <location>
        <begin position="53"/>
        <end position="87"/>
    </location>
</feature>
<dbReference type="SUPFAM" id="SSF47413">
    <property type="entry name" value="lambda repressor-like DNA-binding domains"/>
    <property type="match status" value="1"/>
</dbReference>
<dbReference type="EMBL" id="BSPK01000026">
    <property type="protein sequence ID" value="GLS63689.1"/>
    <property type="molecule type" value="Genomic_DNA"/>
</dbReference>
<evidence type="ECO:0000313" key="6">
    <source>
        <dbReference type="EMBL" id="GLS63689.1"/>
    </source>
</evidence>
<evidence type="ECO:0000313" key="5">
    <source>
        <dbReference type="EMBL" id="GEP04952.1"/>
    </source>
</evidence>
<dbReference type="Proteomes" id="UP001156856">
    <property type="component" value="Unassembled WGS sequence"/>
</dbReference>
<dbReference type="OrthoDB" id="461984at2"/>
<dbReference type="GO" id="GO:0003677">
    <property type="term" value="F:DNA binding"/>
    <property type="evidence" value="ECO:0007669"/>
    <property type="project" value="UniProtKB-KW"/>
</dbReference>
<dbReference type="Gene3D" id="1.10.260.40">
    <property type="entry name" value="lambda repressor-like DNA-binding domains"/>
    <property type="match status" value="1"/>
</dbReference>
<dbReference type="PANTHER" id="PTHR36511:SF4">
    <property type="entry name" value="ANTITOXIN MQSA"/>
    <property type="match status" value="1"/>
</dbReference>
<dbReference type="Pfam" id="PF01381">
    <property type="entry name" value="HTH_3"/>
    <property type="match status" value="1"/>
</dbReference>
<dbReference type="RefSeq" id="WP_147026541.1">
    <property type="nucleotide sequence ID" value="NZ_BJZU01000056.1"/>
</dbReference>
<dbReference type="InterPro" id="IPR010982">
    <property type="entry name" value="Lambda_DNA-bd_dom_sf"/>
</dbReference>
<gene>
    <name evidence="6" type="ORF">GCM10007888_20700</name>
    <name evidence="5" type="ORF">MOX02_29900</name>
</gene>
<sequence>MTRMSLEEALARTPDIDRAKVEAATDEEILRHAREDGGDPNAAEGWLRIPLPREVRAALNLTQEEFAATIRVPVSTIRNWEQGRTSPEPAARTLLALIAADPAHALKLLGGRSSGRQGRPRRFA</sequence>
<dbReference type="Proteomes" id="UP000321960">
    <property type="component" value="Unassembled WGS sequence"/>
</dbReference>
<keyword evidence="8" id="KW-1185">Reference proteome</keyword>
<evidence type="ECO:0000256" key="3">
    <source>
        <dbReference type="ARBA" id="ARBA00023163"/>
    </source>
</evidence>
<accession>A0A512J4U8</accession>
<dbReference type="PANTHER" id="PTHR36511">
    <property type="entry name" value="MERR FAMILY BACTERIAL REGULATORY PROTEIN"/>
    <property type="match status" value="1"/>
</dbReference>
<evidence type="ECO:0000259" key="4">
    <source>
        <dbReference type="PROSITE" id="PS50943"/>
    </source>
</evidence>
<dbReference type="CDD" id="cd00093">
    <property type="entry name" value="HTH_XRE"/>
    <property type="match status" value="1"/>
</dbReference>
<proteinExistence type="predicted"/>
<reference evidence="6" key="1">
    <citation type="journal article" date="2014" name="Int. J. Syst. Evol. Microbiol.">
        <title>Complete genome of a new Firmicutes species belonging to the dominant human colonic microbiota ('Ruminococcus bicirculans') reveals two chromosomes and a selective capacity to utilize plant glucans.</title>
        <authorList>
            <consortium name="NISC Comparative Sequencing Program"/>
            <person name="Wegmann U."/>
            <person name="Louis P."/>
            <person name="Goesmann A."/>
            <person name="Henrissat B."/>
            <person name="Duncan S.H."/>
            <person name="Flint H.J."/>
        </authorList>
    </citation>
    <scope>NUCLEOTIDE SEQUENCE</scope>
    <source>
        <strain evidence="6">NBRC 107715</strain>
    </source>
</reference>
<keyword evidence="1" id="KW-0805">Transcription regulation</keyword>